<organism evidence="2 3">
    <name type="scientific">Vitrella brassicaformis (strain CCMP3155)</name>
    <dbReference type="NCBI Taxonomy" id="1169540"/>
    <lineage>
        <taxon>Eukaryota</taxon>
        <taxon>Sar</taxon>
        <taxon>Alveolata</taxon>
        <taxon>Colpodellida</taxon>
        <taxon>Vitrellaceae</taxon>
        <taxon>Vitrella</taxon>
    </lineage>
</organism>
<evidence type="ECO:0000256" key="1">
    <source>
        <dbReference type="SAM" id="MobiDB-lite"/>
    </source>
</evidence>
<evidence type="ECO:0000313" key="3">
    <source>
        <dbReference type="Proteomes" id="UP000041254"/>
    </source>
</evidence>
<dbReference type="FunCoup" id="A0A0G4ES44">
    <property type="interactions" value="8"/>
</dbReference>
<feature type="compositionally biased region" description="Low complexity" evidence="1">
    <location>
        <begin position="13"/>
        <end position="33"/>
    </location>
</feature>
<dbReference type="PhylomeDB" id="A0A0G4ES44"/>
<dbReference type="InParanoid" id="A0A0G4ES44"/>
<evidence type="ECO:0008006" key="4">
    <source>
        <dbReference type="Google" id="ProtNLM"/>
    </source>
</evidence>
<dbReference type="OrthoDB" id="360738at2759"/>
<dbReference type="AlphaFoldDB" id="A0A0G4ES44"/>
<gene>
    <name evidence="2" type="ORF">Vbra_12754</name>
</gene>
<name>A0A0G4ES44_VITBC</name>
<sequence length="843" mass="94508">MSRDDSRQTRDFSSNAAMANPAAAATDPSSTPDHPAMPASTYGYSAEQPDSFPMDAYEPDTSPPSPPHNGWSPTSQNGLAEDYPYQQDMSPPAATSADSFHDSDTAFPESQPFDPYEYDKTGMFPQYRPAAVDPEKLRARKGASEVMSRLEEDARALGDDAGPGSDAAQGFLERLLEAYDGHGEEFRVDDYVRMLRLMVRFSYGAENRDSRFNRAIEDAMRINDIATMEEGVALMESYSSLSLRTPLRGTAGVLMRHLEGQSPPSEEQLSLAMHGLHQLGKGMIFHGGLFDLGAQYIEQMSAASASLYAYEGGRHGLRCKHLMDHALPYVIAKVPQMTLDEVMQAAQGFIRFCRDWMTFFETALPIVNEQLGELSVPQLQLVLRFCKEFRGHEDFTALQEAAAMLLSSRHLADMSLQEAARCCTYLEWHPKARPGTRKLVIGIHAKLMDKKDDLSSLSVLDAVDVLDCFGTWLLRSVLHQKLGDILVERIAEVRYSPNIGLWLIALDNFAKADWFHGGYVTEAISIARDGYMLDRLSYFQQCRFINCLARLNYYEYDVYQSMSERLIGDLPLLKTVGELSAVVWAFSKANHVHTPFFDAAYSNLLNMMHQQSMRMETNSTANALVSLAWSFTVAGYHTTEYFSSILDYAFYNKDPHAKMGFKRLQQVADVCLLEIPDEVEKCESRDIIKAIHTSPLVRQLRDIPLNMRQGMSDKAYKYRGKAIEEISACLSELGIAHQIGLEPDPSCPYLIDVAVTGHTRAALIVAGLDRAMRTADVGTEGQPGLFNHTDTGLINMMRRSFQRRGWTVGVITQTQWRGNKADRREQLLDILTDMGVEVPFLQY</sequence>
<protein>
    <recommendedName>
        <fullName evidence="4">RAP domain-containing protein</fullName>
    </recommendedName>
</protein>
<dbReference type="OMA" id="AMRINDI"/>
<feature type="region of interest" description="Disordered" evidence="1">
    <location>
        <begin position="1"/>
        <end position="113"/>
    </location>
</feature>
<evidence type="ECO:0000313" key="2">
    <source>
        <dbReference type="EMBL" id="CEM00229.1"/>
    </source>
</evidence>
<dbReference type="VEuPathDB" id="CryptoDB:Vbra_12754"/>
<feature type="compositionally biased region" description="Basic and acidic residues" evidence="1">
    <location>
        <begin position="1"/>
        <end position="10"/>
    </location>
</feature>
<accession>A0A0G4ES44</accession>
<dbReference type="EMBL" id="CDMY01000295">
    <property type="protein sequence ID" value="CEM00229.1"/>
    <property type="molecule type" value="Genomic_DNA"/>
</dbReference>
<proteinExistence type="predicted"/>
<reference evidence="2 3" key="1">
    <citation type="submission" date="2014-11" db="EMBL/GenBank/DDBJ databases">
        <authorList>
            <person name="Zhu J."/>
            <person name="Qi W."/>
            <person name="Song R."/>
        </authorList>
    </citation>
    <scope>NUCLEOTIDE SEQUENCE [LARGE SCALE GENOMIC DNA]</scope>
</reference>
<dbReference type="Proteomes" id="UP000041254">
    <property type="component" value="Unassembled WGS sequence"/>
</dbReference>
<keyword evidence="3" id="KW-1185">Reference proteome</keyword>